<evidence type="ECO:0000313" key="2">
    <source>
        <dbReference type="EMBL" id="GAA1408348.1"/>
    </source>
</evidence>
<sequence>MDIVMLGHSAAGKTSYLSLMYAAMCDGVEGMTLRTEDRDAHRSLLADARAILRGRYPRASDRPRCYEFVLCHEGDGIFPFRWTDHRGGALTEHRRSSPQAARLHDDLVAADGIVLFVDALRLDTDPEAAEDIRRLVVRVHQAVADREESVTPLVIALTKTDLVDLGAPDAEERFIGPFLPLIEAVQETRHIQGAFIPLVCGPEPEGVALPVLWTLRFGIIGRAMELSASIDSLMASARHADQRDTLWDRISSWWEDEPSWASIRDRDRSLAAGELARLEPLVEPADRLGELLEDVLSF</sequence>
<comment type="caution">
    <text evidence="2">The sequence shown here is derived from an EMBL/GenBank/DDBJ whole genome shotgun (WGS) entry which is preliminary data.</text>
</comment>
<accession>A0ABN1YEQ5</accession>
<organism evidence="2 3">
    <name type="scientific">Kitasatospora putterlickiae</name>
    <dbReference type="NCBI Taxonomy" id="221725"/>
    <lineage>
        <taxon>Bacteria</taxon>
        <taxon>Bacillati</taxon>
        <taxon>Actinomycetota</taxon>
        <taxon>Actinomycetes</taxon>
        <taxon>Kitasatosporales</taxon>
        <taxon>Streptomycetaceae</taxon>
        <taxon>Kitasatospora</taxon>
    </lineage>
</organism>
<keyword evidence="3" id="KW-1185">Reference proteome</keyword>
<dbReference type="InterPro" id="IPR027417">
    <property type="entry name" value="P-loop_NTPase"/>
</dbReference>
<dbReference type="RefSeq" id="WP_344342683.1">
    <property type="nucleotide sequence ID" value="NZ_BAAAKJ010000340.1"/>
</dbReference>
<name>A0ABN1YEQ5_9ACTN</name>
<feature type="domain" description="Double-GTPase 2" evidence="1">
    <location>
        <begin position="5"/>
        <end position="162"/>
    </location>
</feature>
<dbReference type="SUPFAM" id="SSF52540">
    <property type="entry name" value="P-loop containing nucleoside triphosphate hydrolases"/>
    <property type="match status" value="1"/>
</dbReference>
<dbReference type="Pfam" id="PF19993">
    <property type="entry name" value="DO-GTPase2"/>
    <property type="match status" value="1"/>
</dbReference>
<gene>
    <name evidence="2" type="ORF">GCM10009639_57940</name>
</gene>
<proteinExistence type="predicted"/>
<dbReference type="Proteomes" id="UP001499863">
    <property type="component" value="Unassembled WGS sequence"/>
</dbReference>
<evidence type="ECO:0000313" key="3">
    <source>
        <dbReference type="Proteomes" id="UP001499863"/>
    </source>
</evidence>
<reference evidence="2 3" key="1">
    <citation type="journal article" date="2019" name="Int. J. Syst. Evol. Microbiol.">
        <title>The Global Catalogue of Microorganisms (GCM) 10K type strain sequencing project: providing services to taxonomists for standard genome sequencing and annotation.</title>
        <authorList>
            <consortium name="The Broad Institute Genomics Platform"/>
            <consortium name="The Broad Institute Genome Sequencing Center for Infectious Disease"/>
            <person name="Wu L."/>
            <person name="Ma J."/>
        </authorList>
    </citation>
    <scope>NUCLEOTIDE SEQUENCE [LARGE SCALE GENOMIC DNA]</scope>
    <source>
        <strain evidence="2 3">JCM 12393</strain>
    </source>
</reference>
<dbReference type="InterPro" id="IPR045528">
    <property type="entry name" value="DO-GTPase2"/>
</dbReference>
<dbReference type="Gene3D" id="3.40.50.300">
    <property type="entry name" value="P-loop containing nucleotide triphosphate hydrolases"/>
    <property type="match status" value="1"/>
</dbReference>
<dbReference type="EMBL" id="BAAAKJ010000340">
    <property type="protein sequence ID" value="GAA1408348.1"/>
    <property type="molecule type" value="Genomic_DNA"/>
</dbReference>
<dbReference type="CDD" id="cd00882">
    <property type="entry name" value="Ras_like_GTPase"/>
    <property type="match status" value="1"/>
</dbReference>
<protein>
    <recommendedName>
        <fullName evidence="1">Double-GTPase 2 domain-containing protein</fullName>
    </recommendedName>
</protein>
<evidence type="ECO:0000259" key="1">
    <source>
        <dbReference type="Pfam" id="PF19993"/>
    </source>
</evidence>